<name>A0AAP8T9H2_9BACT</name>
<dbReference type="AlphaFoldDB" id="A0AAP8T9H2"/>
<dbReference type="Proteomes" id="UP000235914">
    <property type="component" value="Unassembled WGS sequence"/>
</dbReference>
<comment type="caution">
    <text evidence="1">The sequence shown here is derived from an EMBL/GenBank/DDBJ whole genome shotgun (WGS) entry which is preliminary data.</text>
</comment>
<evidence type="ECO:0000313" key="2">
    <source>
        <dbReference type="Proteomes" id="UP000235914"/>
    </source>
</evidence>
<evidence type="ECO:0000313" key="1">
    <source>
        <dbReference type="EMBL" id="PNC56639.1"/>
    </source>
</evidence>
<reference evidence="1 2" key="1">
    <citation type="journal article" date="2017" name="BMC Genomics">
        <title>Genome sequencing of 39 Akkermansia muciniphila isolates reveals its population structure, genomic and functional diverisity, and global distribution in mammalian gut microbiotas.</title>
        <authorList>
            <person name="Guo X."/>
            <person name="Li S."/>
            <person name="Zhang J."/>
            <person name="Wu F."/>
            <person name="Li X."/>
            <person name="Wu D."/>
            <person name="Zhang M."/>
            <person name="Ou Z."/>
            <person name="Jie Z."/>
            <person name="Yan Q."/>
            <person name="Li P."/>
            <person name="Yi J."/>
            <person name="Peng Y."/>
        </authorList>
    </citation>
    <scope>NUCLEOTIDE SEQUENCE [LARGE SCALE GENOMIC DNA]</scope>
    <source>
        <strain evidence="1 2">GP43</strain>
    </source>
</reference>
<organism evidence="1 2">
    <name type="scientific">Akkermansia muciniphila</name>
    <dbReference type="NCBI Taxonomy" id="239935"/>
    <lineage>
        <taxon>Bacteria</taxon>
        <taxon>Pseudomonadati</taxon>
        <taxon>Verrucomicrobiota</taxon>
        <taxon>Verrucomicrobiia</taxon>
        <taxon>Verrucomicrobiales</taxon>
        <taxon>Akkermansiaceae</taxon>
        <taxon>Akkermansia</taxon>
    </lineage>
</organism>
<proteinExistence type="predicted"/>
<dbReference type="EMBL" id="PJKN01000002">
    <property type="protein sequence ID" value="PNC56639.1"/>
    <property type="molecule type" value="Genomic_DNA"/>
</dbReference>
<gene>
    <name evidence="1" type="ORF">CXU09_03375</name>
</gene>
<accession>A0AAP8T9H2</accession>
<sequence length="59" mass="6675">MFRKTGGLSSAAQSGRKGTSHLFLRWELSCAPRPETIPRQNYSLHANGWEKQEKIIISC</sequence>
<protein>
    <submittedName>
        <fullName evidence="1">Uncharacterized protein</fullName>
    </submittedName>
</protein>